<proteinExistence type="predicted"/>
<name>W7L7K5_9CREN</name>
<accession>W7L7K5</accession>
<evidence type="ECO:0000313" key="1">
    <source>
        <dbReference type="EMBL" id="EWG07639.1"/>
    </source>
</evidence>
<dbReference type="AlphaFoldDB" id="W7L7K5"/>
<protein>
    <submittedName>
        <fullName evidence="1">Uncharacterized protein</fullName>
    </submittedName>
</protein>
<sequence length="56" mass="6245">MPPDELCTLISEVAKRGVLIAGTTIDGKVSYYNISPNKKCIKITLKDGRVFYVNRD</sequence>
<organism evidence="1 2">
    <name type="scientific">Candidatus Aramenus sulfurataquae</name>
    <dbReference type="NCBI Taxonomy" id="1326980"/>
    <lineage>
        <taxon>Archaea</taxon>
        <taxon>Thermoproteota</taxon>
        <taxon>Thermoprotei</taxon>
        <taxon>Sulfolobales</taxon>
        <taxon>Sulfolobaceae</taxon>
        <taxon>Candidatus Aramenus</taxon>
    </lineage>
</organism>
<dbReference type="Proteomes" id="UP000054284">
    <property type="component" value="Unassembled WGS sequence"/>
</dbReference>
<comment type="caution">
    <text evidence="1">The sequence shown here is derived from an EMBL/GenBank/DDBJ whole genome shotgun (WGS) entry which is preliminary data.</text>
</comment>
<dbReference type="PATRIC" id="fig|1326980.6.peg.788"/>
<dbReference type="EMBL" id="ASRH01000003">
    <property type="protein sequence ID" value="EWG07639.1"/>
    <property type="molecule type" value="Genomic_DNA"/>
</dbReference>
<gene>
    <name evidence="1" type="ORF">ASUL_03994</name>
</gene>
<evidence type="ECO:0000313" key="2">
    <source>
        <dbReference type="Proteomes" id="UP000054284"/>
    </source>
</evidence>
<keyword evidence="2" id="KW-1185">Reference proteome</keyword>
<reference evidence="1 2" key="1">
    <citation type="journal article" date="2014" name="Genome Announc.">
        <title>Draft Genome Sequence of the Sulfolobales Archaeon AZ1, Obtained through Metagenomic Analysis of a Mexican Hot Spring.</title>
        <authorList>
            <person name="Servin-Garciduenas L.E."/>
            <person name="Martinez-Romero E."/>
        </authorList>
    </citation>
    <scope>NUCLEOTIDE SEQUENCE [LARGE SCALE GENOMIC DNA]</scope>
    <source>
        <strain evidence="1">AZ1-illumnia</strain>
    </source>
</reference>